<proteinExistence type="predicted"/>
<evidence type="ECO:0000256" key="6">
    <source>
        <dbReference type="ARBA" id="ARBA00023136"/>
    </source>
</evidence>
<keyword evidence="6 7" id="KW-0472">Membrane</keyword>
<comment type="subcellular location">
    <subcellularLocation>
        <location evidence="1">Membrane</location>
        <topology evidence="1">Multi-pass membrane protein</topology>
    </subcellularLocation>
</comment>
<evidence type="ECO:0000256" key="1">
    <source>
        <dbReference type="ARBA" id="ARBA00004141"/>
    </source>
</evidence>
<dbReference type="GO" id="GO:0006813">
    <property type="term" value="P:potassium ion transport"/>
    <property type="evidence" value="ECO:0007669"/>
    <property type="project" value="InterPro"/>
</dbReference>
<dbReference type="PANTHER" id="PTHR43652:SF2">
    <property type="entry name" value="BASIC AMINO ACID ANTIPORTER YFCC-RELATED"/>
    <property type="match status" value="1"/>
</dbReference>
<gene>
    <name evidence="9" type="ORF">SAMN06269117_11048</name>
</gene>
<feature type="transmembrane region" description="Helical" evidence="7">
    <location>
        <begin position="442"/>
        <end position="461"/>
    </location>
</feature>
<sequence>MCFNHLIIIFTLFFLLWGLYSEKFHPAATFLIAVSLLNVFNIITPQETLSGFSNPSIASILLLLIVSNVIQKTGVINFYFSKILGENLSYKSFLGRMFLSTSTISAFFNNTPIVAMLLPYVYQWSKKKSISPSKLLIPLSYASILGGTITLIGTSTNLVVNGLAIEKGLNPLSIFDFAYIGIPATLVGFLYIYLFGYKLLPDREDPIKTFLERKKEYIVETIVRDNSRLIGKSIKEAKLRNLKGLFLAEIIKRGKVISPVSPEEIIESGDILIFVGQTEAITDLISSNIGISLPNYCNINDERMNIVEIVISNNSSLINKKIKETDFRAKYDAAILAIHRNGEKLKGKIGEIILKPGDLLLLLAGKDFWKRAEDTTDFYVISKVKEIFNIDRKKGNFVFLSFLILIFFSAFNIIPLFTGLLLIITLFILTKVATYSEIKKGLDLNLAIIAALAVGIGKGIINSGFSDTIAKGIQEVFSPIGIIGSLAAVYVITNLLTEFVTNVAAASITFPIAVSSASLLSVNPKPFILAVAFGASASFITPIGYQTNLMVYSVGNYKFGDFLKIGIPISIVYGLVCIIGLYFLYF</sequence>
<organism evidence="9 10">
    <name type="scientific">Balnearium lithotrophicum</name>
    <dbReference type="NCBI Taxonomy" id="223788"/>
    <lineage>
        <taxon>Bacteria</taxon>
        <taxon>Pseudomonadati</taxon>
        <taxon>Aquificota</taxon>
        <taxon>Aquificia</taxon>
        <taxon>Desulfurobacteriales</taxon>
        <taxon>Desulfurobacteriaceae</taxon>
        <taxon>Balnearium</taxon>
    </lineage>
</organism>
<dbReference type="EMBL" id="FXTM01000010">
    <property type="protein sequence ID" value="SMO55630.1"/>
    <property type="molecule type" value="Genomic_DNA"/>
</dbReference>
<feature type="transmembrane region" description="Helical" evidence="7">
    <location>
        <begin position="56"/>
        <end position="80"/>
    </location>
</feature>
<dbReference type="Gene3D" id="3.30.70.1450">
    <property type="entry name" value="Regulator of K+ conductance, C-terminal domain"/>
    <property type="match status" value="2"/>
</dbReference>
<dbReference type="InterPro" id="IPR031312">
    <property type="entry name" value="Na/sul_symport_CS"/>
</dbReference>
<dbReference type="Pfam" id="PF03600">
    <property type="entry name" value="CitMHS"/>
    <property type="match status" value="1"/>
</dbReference>
<feature type="transmembrane region" description="Helical" evidence="7">
    <location>
        <begin position="135"/>
        <end position="154"/>
    </location>
</feature>
<feature type="transmembrane region" description="Helical" evidence="7">
    <location>
        <begin position="499"/>
        <end position="520"/>
    </location>
</feature>
<keyword evidence="5 7" id="KW-1133">Transmembrane helix</keyword>
<protein>
    <submittedName>
        <fullName evidence="9">Di-and tricarboxylate transporter</fullName>
    </submittedName>
</protein>
<dbReference type="OrthoDB" id="9765532at2"/>
<dbReference type="InterPro" id="IPR006037">
    <property type="entry name" value="RCK_C"/>
</dbReference>
<dbReference type="InterPro" id="IPR051679">
    <property type="entry name" value="DASS-Related_Transporters"/>
</dbReference>
<dbReference type="PANTHER" id="PTHR43652">
    <property type="entry name" value="BASIC AMINO ACID ANTIPORTER YFCC-RELATED"/>
    <property type="match status" value="1"/>
</dbReference>
<feature type="domain" description="RCK C-terminal" evidence="8">
    <location>
        <begin position="294"/>
        <end position="378"/>
    </location>
</feature>
<feature type="transmembrane region" description="Helical" evidence="7">
    <location>
        <begin position="397"/>
        <end position="430"/>
    </location>
</feature>
<feature type="transmembrane region" description="Helical" evidence="7">
    <location>
        <begin position="174"/>
        <end position="194"/>
    </location>
</feature>
<name>A0A521CA63_9BACT</name>
<evidence type="ECO:0000313" key="10">
    <source>
        <dbReference type="Proteomes" id="UP000317315"/>
    </source>
</evidence>
<evidence type="ECO:0000256" key="5">
    <source>
        <dbReference type="ARBA" id="ARBA00022989"/>
    </source>
</evidence>
<dbReference type="InterPro" id="IPR036721">
    <property type="entry name" value="RCK_C_sf"/>
</dbReference>
<keyword evidence="10" id="KW-1185">Reference proteome</keyword>
<dbReference type="InterPro" id="IPR004680">
    <property type="entry name" value="Cit_transptr-like_dom"/>
</dbReference>
<dbReference type="Pfam" id="PF02080">
    <property type="entry name" value="TrkA_C"/>
    <property type="match status" value="2"/>
</dbReference>
<dbReference type="AlphaFoldDB" id="A0A521CA63"/>
<evidence type="ECO:0000256" key="7">
    <source>
        <dbReference type="SAM" id="Phobius"/>
    </source>
</evidence>
<keyword evidence="3 7" id="KW-0812">Transmembrane</keyword>
<dbReference type="PROSITE" id="PS01271">
    <property type="entry name" value="NA_SULFATE"/>
    <property type="match status" value="1"/>
</dbReference>
<feature type="transmembrane region" description="Helical" evidence="7">
    <location>
        <begin position="5"/>
        <end position="21"/>
    </location>
</feature>
<evidence type="ECO:0000256" key="3">
    <source>
        <dbReference type="ARBA" id="ARBA00022692"/>
    </source>
</evidence>
<evidence type="ECO:0000256" key="2">
    <source>
        <dbReference type="ARBA" id="ARBA00022448"/>
    </source>
</evidence>
<feature type="transmembrane region" description="Helical" evidence="7">
    <location>
        <begin position="100"/>
        <end position="123"/>
    </location>
</feature>
<dbReference type="SUPFAM" id="SSF116726">
    <property type="entry name" value="TrkA C-terminal domain-like"/>
    <property type="match status" value="2"/>
</dbReference>
<feature type="transmembrane region" description="Helical" evidence="7">
    <location>
        <begin position="527"/>
        <end position="545"/>
    </location>
</feature>
<dbReference type="RefSeq" id="WP_142935281.1">
    <property type="nucleotide sequence ID" value="NZ_FXTM01000010.1"/>
</dbReference>
<accession>A0A521CA63</accession>
<evidence type="ECO:0000256" key="4">
    <source>
        <dbReference type="ARBA" id="ARBA00022737"/>
    </source>
</evidence>
<feature type="transmembrane region" description="Helical" evidence="7">
    <location>
        <begin position="27"/>
        <end position="44"/>
    </location>
</feature>
<evidence type="ECO:0000313" key="9">
    <source>
        <dbReference type="EMBL" id="SMO55630.1"/>
    </source>
</evidence>
<dbReference type="GO" id="GO:0005886">
    <property type="term" value="C:plasma membrane"/>
    <property type="evidence" value="ECO:0007669"/>
    <property type="project" value="TreeGrafter"/>
</dbReference>
<feature type="transmembrane region" description="Helical" evidence="7">
    <location>
        <begin position="565"/>
        <end position="585"/>
    </location>
</feature>
<evidence type="ECO:0000259" key="8">
    <source>
        <dbReference type="PROSITE" id="PS51202"/>
    </source>
</evidence>
<dbReference type="PROSITE" id="PS51202">
    <property type="entry name" value="RCK_C"/>
    <property type="match status" value="2"/>
</dbReference>
<reference evidence="9 10" key="1">
    <citation type="submission" date="2017-05" db="EMBL/GenBank/DDBJ databases">
        <authorList>
            <person name="Varghese N."/>
            <person name="Submissions S."/>
        </authorList>
    </citation>
    <scope>NUCLEOTIDE SEQUENCE [LARGE SCALE GENOMIC DNA]</scope>
    <source>
        <strain evidence="9 10">DSM 16304</strain>
    </source>
</reference>
<feature type="domain" description="RCK C-terminal" evidence="8">
    <location>
        <begin position="205"/>
        <end position="290"/>
    </location>
</feature>
<keyword evidence="4" id="KW-0677">Repeat</keyword>
<feature type="transmembrane region" description="Helical" evidence="7">
    <location>
        <begin position="473"/>
        <end position="493"/>
    </location>
</feature>
<dbReference type="GO" id="GO:0008324">
    <property type="term" value="F:monoatomic cation transmembrane transporter activity"/>
    <property type="evidence" value="ECO:0007669"/>
    <property type="project" value="InterPro"/>
</dbReference>
<keyword evidence="2" id="KW-0813">Transport</keyword>
<dbReference type="Proteomes" id="UP000317315">
    <property type="component" value="Unassembled WGS sequence"/>
</dbReference>